<evidence type="ECO:0000313" key="9">
    <source>
        <dbReference type="EMBL" id="RDU50322.1"/>
    </source>
</evidence>
<evidence type="ECO:0000256" key="4">
    <source>
        <dbReference type="ARBA" id="ARBA00023235"/>
    </source>
</evidence>
<organism evidence="9 10">
    <name type="scientific">Parabacteroides acidifaciens</name>
    <dbReference type="NCBI Taxonomy" id="2290935"/>
    <lineage>
        <taxon>Bacteria</taxon>
        <taxon>Pseudomonadati</taxon>
        <taxon>Bacteroidota</taxon>
        <taxon>Bacteroidia</taxon>
        <taxon>Bacteroidales</taxon>
        <taxon>Tannerellaceae</taxon>
        <taxon>Parabacteroides</taxon>
    </lineage>
</organism>
<dbReference type="AlphaFoldDB" id="A0A3D8HHZ6"/>
<feature type="domain" description="PPIase FKBP-type" evidence="7">
    <location>
        <begin position="79"/>
        <end position="184"/>
    </location>
</feature>
<evidence type="ECO:0000313" key="10">
    <source>
        <dbReference type="Proteomes" id="UP000256321"/>
    </source>
</evidence>
<proteinExistence type="inferred from homology"/>
<keyword evidence="3 5" id="KW-0697">Rotamase</keyword>
<evidence type="ECO:0000256" key="3">
    <source>
        <dbReference type="ARBA" id="ARBA00023110"/>
    </source>
</evidence>
<evidence type="ECO:0000259" key="7">
    <source>
        <dbReference type="PROSITE" id="PS50059"/>
    </source>
</evidence>
<evidence type="ECO:0000313" key="11">
    <source>
        <dbReference type="Proteomes" id="UP000629596"/>
    </source>
</evidence>
<dbReference type="Proteomes" id="UP000256321">
    <property type="component" value="Unassembled WGS sequence"/>
</dbReference>
<dbReference type="PANTHER" id="PTHR43811:SF19">
    <property type="entry name" value="39 KDA FK506-BINDING NUCLEAR PROTEIN"/>
    <property type="match status" value="1"/>
</dbReference>
<keyword evidence="4 5" id="KW-0413">Isomerase</keyword>
<keyword evidence="11" id="KW-1185">Reference proteome</keyword>
<dbReference type="GO" id="GO:0003755">
    <property type="term" value="F:peptidyl-prolyl cis-trans isomerase activity"/>
    <property type="evidence" value="ECO:0007669"/>
    <property type="project" value="UniProtKB-UniRule"/>
</dbReference>
<dbReference type="PROSITE" id="PS50059">
    <property type="entry name" value="FKBP_PPIASE"/>
    <property type="match status" value="1"/>
</dbReference>
<evidence type="ECO:0000256" key="2">
    <source>
        <dbReference type="ARBA" id="ARBA00006577"/>
    </source>
</evidence>
<dbReference type="InterPro" id="IPR001179">
    <property type="entry name" value="PPIase_FKBP_dom"/>
</dbReference>
<dbReference type="InterPro" id="IPR046357">
    <property type="entry name" value="PPIase_dom_sf"/>
</dbReference>
<comment type="similarity">
    <text evidence="2 6">Belongs to the FKBP-type PPIase family.</text>
</comment>
<reference evidence="9 10" key="1">
    <citation type="submission" date="2018-07" db="EMBL/GenBank/DDBJ databases">
        <title>Parabacteroides acidifaciens nov. sp., isolated from human feces.</title>
        <authorList>
            <person name="Wang Y.J."/>
        </authorList>
    </citation>
    <scope>NUCLEOTIDE SEQUENCE [LARGE SCALE GENOMIC DNA]</scope>
    <source>
        <strain evidence="9 10">426-9</strain>
    </source>
</reference>
<dbReference type="RefSeq" id="WP_115498564.1">
    <property type="nucleotide sequence ID" value="NZ_JACRTI010000007.1"/>
</dbReference>
<evidence type="ECO:0000256" key="6">
    <source>
        <dbReference type="RuleBase" id="RU003915"/>
    </source>
</evidence>
<dbReference type="Proteomes" id="UP000629596">
    <property type="component" value="Unassembled WGS sequence"/>
</dbReference>
<dbReference type="SUPFAM" id="SSF54534">
    <property type="entry name" value="FKBP-like"/>
    <property type="match status" value="1"/>
</dbReference>
<protein>
    <recommendedName>
        <fullName evidence="6">Peptidyl-prolyl cis-trans isomerase</fullName>
        <ecNumber evidence="6">5.2.1.8</ecNumber>
    </recommendedName>
</protein>
<accession>A0A3D8HHZ6</accession>
<dbReference type="EMBL" id="JACRTI010000007">
    <property type="protein sequence ID" value="MBC8601055.1"/>
    <property type="molecule type" value="Genomic_DNA"/>
</dbReference>
<evidence type="ECO:0000256" key="5">
    <source>
        <dbReference type="PROSITE-ProRule" id="PRU00277"/>
    </source>
</evidence>
<dbReference type="Pfam" id="PF00254">
    <property type="entry name" value="FKBP_C"/>
    <property type="match status" value="1"/>
</dbReference>
<dbReference type="Gene3D" id="3.10.50.40">
    <property type="match status" value="1"/>
</dbReference>
<dbReference type="EMBL" id="QREV01000007">
    <property type="protein sequence ID" value="RDU50322.1"/>
    <property type="molecule type" value="Genomic_DNA"/>
</dbReference>
<dbReference type="EC" id="5.2.1.8" evidence="6"/>
<evidence type="ECO:0000313" key="8">
    <source>
        <dbReference type="EMBL" id="MBC8601055.1"/>
    </source>
</evidence>
<comment type="catalytic activity">
    <reaction evidence="1 5 6">
        <text>[protein]-peptidylproline (omega=180) = [protein]-peptidylproline (omega=0)</text>
        <dbReference type="Rhea" id="RHEA:16237"/>
        <dbReference type="Rhea" id="RHEA-COMP:10747"/>
        <dbReference type="Rhea" id="RHEA-COMP:10748"/>
        <dbReference type="ChEBI" id="CHEBI:83833"/>
        <dbReference type="ChEBI" id="CHEBI:83834"/>
        <dbReference type="EC" id="5.2.1.8"/>
    </reaction>
</comment>
<dbReference type="PROSITE" id="PS51257">
    <property type="entry name" value="PROKAR_LIPOPROTEIN"/>
    <property type="match status" value="1"/>
</dbReference>
<gene>
    <name evidence="9" type="ORF">DWU89_04985</name>
    <name evidence="8" type="ORF">H8784_04885</name>
</gene>
<evidence type="ECO:0000256" key="1">
    <source>
        <dbReference type="ARBA" id="ARBA00000971"/>
    </source>
</evidence>
<dbReference type="PANTHER" id="PTHR43811">
    <property type="entry name" value="FKBP-TYPE PEPTIDYL-PROLYL CIS-TRANS ISOMERASE FKPA"/>
    <property type="match status" value="1"/>
</dbReference>
<name>A0A3D8HHZ6_9BACT</name>
<reference evidence="8 11" key="2">
    <citation type="submission" date="2020-08" db="EMBL/GenBank/DDBJ databases">
        <title>Genome public.</title>
        <authorList>
            <person name="Liu C."/>
            <person name="Sun Q."/>
        </authorList>
    </citation>
    <scope>NUCLEOTIDE SEQUENCE [LARGE SCALE GENOMIC DNA]</scope>
    <source>
        <strain evidence="8 11">426_9</strain>
    </source>
</reference>
<comment type="caution">
    <text evidence="9">The sequence shown here is derived from an EMBL/GenBank/DDBJ whole genome shotgun (WGS) entry which is preliminary data.</text>
</comment>
<sequence length="191" mass="21090">MKKYLHIALMLFCVLAVSSCKDDDDDKKAVEQEAYKLEQEAAFQAKINEGYEKWASEDNDGFVFAKLIKKGDGKQAYFNSLVSVYYKGSLTDGTVFDQKLLEDGTPFNCAVSPYYSTTITDPVTSVKTQYGSVITGWGVALQHMVEGDKYEVWIPQQLAYGANGSGSIPGYSTLIFEIELVSVDVQAVKPS</sequence>